<evidence type="ECO:0000256" key="2">
    <source>
        <dbReference type="ARBA" id="ARBA00007015"/>
    </source>
</evidence>
<accession>A0A974A6R9</accession>
<feature type="transmembrane region" description="Helical" evidence="7">
    <location>
        <begin position="250"/>
        <end position="271"/>
    </location>
</feature>
<comment type="caution">
    <text evidence="8">The sequence shown here is derived from an EMBL/GenBank/DDBJ whole genome shotgun (WGS) entry which is preliminary data.</text>
</comment>
<proteinExistence type="inferred from homology"/>
<evidence type="ECO:0000256" key="5">
    <source>
        <dbReference type="ARBA" id="ARBA00022989"/>
    </source>
</evidence>
<feature type="transmembrane region" description="Helical" evidence="7">
    <location>
        <begin position="405"/>
        <end position="432"/>
    </location>
</feature>
<feature type="transmembrane region" description="Helical" evidence="7">
    <location>
        <begin position="140"/>
        <end position="159"/>
    </location>
</feature>
<evidence type="ECO:0000256" key="7">
    <source>
        <dbReference type="SAM" id="Phobius"/>
    </source>
</evidence>
<evidence type="ECO:0000256" key="6">
    <source>
        <dbReference type="ARBA" id="ARBA00023136"/>
    </source>
</evidence>
<feature type="transmembrane region" description="Helical" evidence="7">
    <location>
        <begin position="370"/>
        <end position="393"/>
    </location>
</feature>
<organism evidence="8">
    <name type="scientific">Bradyrhizobium septentrionale</name>
    <dbReference type="NCBI Taxonomy" id="1404411"/>
    <lineage>
        <taxon>Bacteria</taxon>
        <taxon>Pseudomonadati</taxon>
        <taxon>Pseudomonadota</taxon>
        <taxon>Alphaproteobacteria</taxon>
        <taxon>Hyphomicrobiales</taxon>
        <taxon>Nitrobacteraceae</taxon>
        <taxon>Bradyrhizobium</taxon>
    </lineage>
</organism>
<comment type="subcellular location">
    <subcellularLocation>
        <location evidence="1">Membrane</location>
        <topology evidence="1">Multi-pass membrane protein</topology>
    </subcellularLocation>
</comment>
<name>A0A974A6R9_9BRAD</name>
<dbReference type="GO" id="GO:0016020">
    <property type="term" value="C:membrane"/>
    <property type="evidence" value="ECO:0007669"/>
    <property type="project" value="UniProtKB-SubCell"/>
</dbReference>
<dbReference type="SUPFAM" id="SSF103473">
    <property type="entry name" value="MFS general substrate transporter"/>
    <property type="match status" value="1"/>
</dbReference>
<dbReference type="Pfam" id="PF03092">
    <property type="entry name" value="BT1"/>
    <property type="match status" value="1"/>
</dbReference>
<comment type="similarity">
    <text evidence="2">Belongs to the major facilitator superfamily. Folate-biopterin transporter (TC 2.A.71) family.</text>
</comment>
<keyword evidence="3" id="KW-0813">Transport</keyword>
<feature type="transmembrane region" description="Helical" evidence="7">
    <location>
        <begin position="40"/>
        <end position="56"/>
    </location>
</feature>
<dbReference type="RefSeq" id="WP_166217689.1">
    <property type="nucleotide sequence ID" value="NZ_CP088284.1"/>
</dbReference>
<dbReference type="PANTHER" id="PTHR31585">
    <property type="entry name" value="FOLATE-BIOPTERIN TRANSPORTER 1, CHLOROPLASTIC"/>
    <property type="match status" value="1"/>
</dbReference>
<evidence type="ECO:0000256" key="3">
    <source>
        <dbReference type="ARBA" id="ARBA00022448"/>
    </source>
</evidence>
<sequence length="503" mass="54303">MSQSTDGAPTPTTLPETIIRAVTAWSPGLMRPILGFRRQYLPLLMVYFAYGALGIIDVSRDMWVKESLALTAAELAGIGVWLSLPWTVKMMFGQLVDSVPIVGSQRRSYILIGAVFSAAGMLTLAGAAGGWLPFSRADNLYVLGAMLIVVGAVIQDVVADAMSTEVVSRVDPAGNARPEDEVRAELGMVQVLGRLALGIGILAVAGLSGWLAQIFGRETVFLLGLFIPAISALGVLLIQSETSERRPIDWRILGGGVGFGLIVLAVALGGLPFAQEVVFLLSMLAICTMLFFVTRELEAKTRRAILFASITIFAFRATPSVGDGYFWWTLDVLKFDETFYGSLRQTAAIIAIAAMWTFSKQLTEYSVTRVLFWLAVAGAVLSLPNIGLFFGIHHWTEKFGFGARAIAVIDAAAASPFAQLSMIPLLTLIAFYAPEGRRATWFALMASLMNLALVAGQLQTKYLNHIFVIQRGEYSELGPLLITAAVLGFILPIGAILLFGRRA</sequence>
<dbReference type="AlphaFoldDB" id="A0A974A6R9"/>
<reference evidence="8" key="1">
    <citation type="submission" date="2020-06" db="EMBL/GenBank/DDBJ databases">
        <title>Whole Genome Sequence of Bradyrhizobium sp. Strain 1S1.</title>
        <authorList>
            <person name="Bromfield E.S.P."/>
            <person name="Cloutier S."/>
        </authorList>
    </citation>
    <scope>NUCLEOTIDE SEQUENCE [LARGE SCALE GENOMIC DNA]</scope>
    <source>
        <strain evidence="8">1S1</strain>
    </source>
</reference>
<dbReference type="PANTHER" id="PTHR31585:SF0">
    <property type="entry name" value="FOLATE-BIOPTERIN TRANSPORTER 1, CHLOROPLASTIC"/>
    <property type="match status" value="1"/>
</dbReference>
<feature type="transmembrane region" description="Helical" evidence="7">
    <location>
        <begin position="219"/>
        <end position="238"/>
    </location>
</feature>
<dbReference type="InterPro" id="IPR039309">
    <property type="entry name" value="BT1"/>
</dbReference>
<feature type="transmembrane region" description="Helical" evidence="7">
    <location>
        <begin position="109"/>
        <end position="134"/>
    </location>
</feature>
<dbReference type="InterPro" id="IPR036259">
    <property type="entry name" value="MFS_trans_sf"/>
</dbReference>
<dbReference type="EMBL" id="JAAOLE020000002">
    <property type="protein sequence ID" value="NVI50638.1"/>
    <property type="molecule type" value="Genomic_DNA"/>
</dbReference>
<feature type="transmembrane region" description="Helical" evidence="7">
    <location>
        <begin position="439"/>
        <end position="458"/>
    </location>
</feature>
<feature type="transmembrane region" description="Helical" evidence="7">
    <location>
        <begin position="191"/>
        <end position="213"/>
    </location>
</feature>
<keyword evidence="6 7" id="KW-0472">Membrane</keyword>
<protein>
    <recommendedName>
        <fullName evidence="9">Folate/biopterin family MFS transporter</fullName>
    </recommendedName>
</protein>
<evidence type="ECO:0000313" key="8">
    <source>
        <dbReference type="EMBL" id="NVI50638.1"/>
    </source>
</evidence>
<feature type="transmembrane region" description="Helical" evidence="7">
    <location>
        <begin position="277"/>
        <end position="293"/>
    </location>
</feature>
<evidence type="ECO:0000256" key="1">
    <source>
        <dbReference type="ARBA" id="ARBA00004141"/>
    </source>
</evidence>
<gene>
    <name evidence="8" type="ORF">HAP48_049410</name>
</gene>
<feature type="transmembrane region" description="Helical" evidence="7">
    <location>
        <begin position="339"/>
        <end position="358"/>
    </location>
</feature>
<feature type="transmembrane region" description="Helical" evidence="7">
    <location>
        <begin position="68"/>
        <end position="88"/>
    </location>
</feature>
<keyword evidence="4 7" id="KW-0812">Transmembrane</keyword>
<evidence type="ECO:0000256" key="4">
    <source>
        <dbReference type="ARBA" id="ARBA00022692"/>
    </source>
</evidence>
<feature type="transmembrane region" description="Helical" evidence="7">
    <location>
        <begin position="305"/>
        <end position="327"/>
    </location>
</feature>
<evidence type="ECO:0008006" key="9">
    <source>
        <dbReference type="Google" id="ProtNLM"/>
    </source>
</evidence>
<keyword evidence="5 7" id="KW-1133">Transmembrane helix</keyword>
<feature type="transmembrane region" description="Helical" evidence="7">
    <location>
        <begin position="478"/>
        <end position="499"/>
    </location>
</feature>